<keyword evidence="3" id="KW-1185">Reference proteome</keyword>
<accession>F7ZGA1</accession>
<feature type="transmembrane region" description="Helical" evidence="1">
    <location>
        <begin position="23"/>
        <end position="42"/>
    </location>
</feature>
<dbReference type="eggNOG" id="COG0730">
    <property type="taxonomic scope" value="Bacteria"/>
</dbReference>
<dbReference type="KEGG" id="rli:RLO149_c028730"/>
<sequence>MATAICNDQNQFRIYLREKTRPTMALIFTFAYITSLIARTYGGAFNTRLAMDGMLLFPGLFLGLVSANGHDNSLVKPSAQSGRLF</sequence>
<dbReference type="Proteomes" id="UP000001353">
    <property type="component" value="Chromosome"/>
</dbReference>
<evidence type="ECO:0000313" key="2">
    <source>
        <dbReference type="EMBL" id="AEI94832.1"/>
    </source>
</evidence>
<proteinExistence type="predicted"/>
<keyword evidence="1" id="KW-0472">Membrane</keyword>
<gene>
    <name evidence="2" type="ordered locus">RLO149_c028730</name>
</gene>
<dbReference type="HOGENOM" id="CLU_2510622_0_0_5"/>
<dbReference type="AlphaFoldDB" id="F7ZGA1"/>
<keyword evidence="1" id="KW-0812">Transmembrane</keyword>
<dbReference type="EMBL" id="CP002623">
    <property type="protein sequence ID" value="AEI94832.1"/>
    <property type="molecule type" value="Genomic_DNA"/>
</dbReference>
<name>F7ZGA1_ROSLO</name>
<protein>
    <submittedName>
        <fullName evidence="2">Uncharacterized protein</fullName>
    </submittedName>
</protein>
<organism evidence="2 3">
    <name type="scientific">Roseobacter litoralis (strain ATCC 49566 / DSM 6996 / JCM 21268 / NBRC 15278 / OCh 149)</name>
    <dbReference type="NCBI Taxonomy" id="391595"/>
    <lineage>
        <taxon>Bacteria</taxon>
        <taxon>Pseudomonadati</taxon>
        <taxon>Pseudomonadota</taxon>
        <taxon>Alphaproteobacteria</taxon>
        <taxon>Rhodobacterales</taxon>
        <taxon>Roseobacteraceae</taxon>
        <taxon>Roseobacter</taxon>
    </lineage>
</organism>
<keyword evidence="1" id="KW-1133">Transmembrane helix</keyword>
<reference evidence="2 3" key="1">
    <citation type="journal article" date="2011" name="BMC Genomics">
        <title>Comparative genome analysis and genome-guided physiological analysis of Roseobacter litoralis.</title>
        <authorList>
            <person name="Kalhoefer D."/>
            <person name="Thole S."/>
            <person name="Voget S."/>
            <person name="Lehmann R."/>
            <person name="Liesegang H."/>
            <person name="Wollher A."/>
            <person name="Daniel R."/>
            <person name="Simon M."/>
            <person name="Brinkhoff T."/>
        </authorList>
    </citation>
    <scope>NUCLEOTIDE SEQUENCE [LARGE SCALE GENOMIC DNA]</scope>
    <source>
        <strain evidence="3">ATCC 49566 / DSM 6996 / JCM 21268 / NBRC 15278 / OCh 149</strain>
    </source>
</reference>
<evidence type="ECO:0000256" key="1">
    <source>
        <dbReference type="SAM" id="Phobius"/>
    </source>
</evidence>
<evidence type="ECO:0000313" key="3">
    <source>
        <dbReference type="Proteomes" id="UP000001353"/>
    </source>
</evidence>